<accession>A0A916DWI2</accession>
<name>A0A916DWI2_9BACT</name>
<dbReference type="RefSeq" id="WP_264790647.1">
    <property type="nucleotide sequence ID" value="NZ_AP026867.1"/>
</dbReference>
<dbReference type="AlphaFoldDB" id="A0A916DWI2"/>
<dbReference type="Proteomes" id="UP001060919">
    <property type="component" value="Chromosome"/>
</dbReference>
<keyword evidence="1" id="KW-0732">Signal</keyword>
<proteinExistence type="predicted"/>
<gene>
    <name evidence="2" type="ORF">AsAng_0062850</name>
</gene>
<reference evidence="2" key="1">
    <citation type="submission" date="2022-09" db="EMBL/GenBank/DDBJ databases">
        <title>Aureispira anguillicida sp. nov., isolated from Leptocephalus of Japanese eel Anguilla japonica.</title>
        <authorList>
            <person name="Yuasa K."/>
            <person name="Mekata T."/>
            <person name="Ikunari K."/>
        </authorList>
    </citation>
    <scope>NUCLEOTIDE SEQUENCE</scope>
    <source>
        <strain evidence="2">EL160426</strain>
    </source>
</reference>
<feature type="signal peptide" evidence="1">
    <location>
        <begin position="1"/>
        <end position="17"/>
    </location>
</feature>
<dbReference type="KEGG" id="aup:AsAng_0062850"/>
<sequence>MKYLLFVALFISIFAVSCDDETELLTNSKDQTTSLQTHDQSDIENILNQVNANGRYQNMSDWQKMYPLYHFEGLSGEPDLPPPNYEGTYISPCTGGGVCGPCLGFCTRGTNILGKSIISGTANGSGVVSVSRYNNGYRLYSLTLVRHRQTGAEKIMFDFKDKDYFVDNGNLQIKKDVFLTDQMASILRKQNIELKAGIYPVVIDATTGNAQTIVDATIH</sequence>
<evidence type="ECO:0000256" key="1">
    <source>
        <dbReference type="SAM" id="SignalP"/>
    </source>
</evidence>
<dbReference type="PROSITE" id="PS51257">
    <property type="entry name" value="PROKAR_LIPOPROTEIN"/>
    <property type="match status" value="1"/>
</dbReference>
<feature type="chain" id="PRO_5037571221" evidence="1">
    <location>
        <begin position="18"/>
        <end position="219"/>
    </location>
</feature>
<keyword evidence="3" id="KW-1185">Reference proteome</keyword>
<protein>
    <submittedName>
        <fullName evidence="2">Uncharacterized protein</fullName>
    </submittedName>
</protein>
<organism evidence="2 3">
    <name type="scientific">Aureispira anguillae</name>
    <dbReference type="NCBI Taxonomy" id="2864201"/>
    <lineage>
        <taxon>Bacteria</taxon>
        <taxon>Pseudomonadati</taxon>
        <taxon>Bacteroidota</taxon>
        <taxon>Saprospiria</taxon>
        <taxon>Saprospirales</taxon>
        <taxon>Saprospiraceae</taxon>
        <taxon>Aureispira</taxon>
    </lineage>
</organism>
<evidence type="ECO:0000313" key="2">
    <source>
        <dbReference type="EMBL" id="BDS15501.1"/>
    </source>
</evidence>
<dbReference type="EMBL" id="AP026867">
    <property type="protein sequence ID" value="BDS15501.1"/>
    <property type="molecule type" value="Genomic_DNA"/>
</dbReference>
<evidence type="ECO:0000313" key="3">
    <source>
        <dbReference type="Proteomes" id="UP001060919"/>
    </source>
</evidence>